<dbReference type="Proteomes" id="UP001268610">
    <property type="component" value="Unassembled WGS sequence"/>
</dbReference>
<proteinExistence type="predicted"/>
<keyword evidence="1" id="KW-1133">Transmembrane helix</keyword>
<name>A0AAJ2LMI8_9HYPH</name>
<feature type="transmembrane region" description="Helical" evidence="1">
    <location>
        <begin position="153"/>
        <end position="172"/>
    </location>
</feature>
<protein>
    <recommendedName>
        <fullName evidence="4">Adenylate cyclase</fullName>
    </recommendedName>
</protein>
<dbReference type="AlphaFoldDB" id="A0AAJ2LMI8"/>
<comment type="caution">
    <text evidence="2">The sequence shown here is derived from an EMBL/GenBank/DDBJ whole genome shotgun (WGS) entry which is preliminary data.</text>
</comment>
<evidence type="ECO:0000313" key="2">
    <source>
        <dbReference type="EMBL" id="MDR9773714.1"/>
    </source>
</evidence>
<sequence>MGSQGGQGDPIAEPARVRAQLDRILSSVEFQAPDRSRRFLAYIVDETLAGRETNLKAYAIAQAVFGRDASFDAQNDPVVRIEAGRIRRALERYYLVVGRGDPIQITIPKGRYVPNFIVNQSAISPGSRSAPKSNQLHEAPAAQQKQSFAYRDLLLPIGVPLVLGLMAILSLIRPLEGLFGSSIPSGAPVSSKGDQVKAEILVEPLVGTGRGNGDADIARGLTDEVIAQLTKNKSVIVKSAGPQTQIAASNQPQLSLQGSLGTEGSRLHVQIRLVDRANGTVTWTGAYDRTFQDRSLLDVQEEIARQIADAISSRQ</sequence>
<keyword evidence="1" id="KW-0472">Membrane</keyword>
<evidence type="ECO:0000256" key="1">
    <source>
        <dbReference type="SAM" id="Phobius"/>
    </source>
</evidence>
<dbReference type="RefSeq" id="WP_003566149.1">
    <property type="nucleotide sequence ID" value="NZ_CP054027.1"/>
</dbReference>
<accession>A0AAJ2LMI8</accession>
<reference evidence="2" key="1">
    <citation type="submission" date="2023-04" db="EMBL/GenBank/DDBJ databases">
        <title>Genomic characterization of faba bean (Vicia faba) microsymbionts in Mexican soils.</title>
        <authorList>
            <person name="Rivera Orduna F.N."/>
            <person name="Guevara-Luna J."/>
            <person name="Yan J."/>
            <person name="Arroyo-Herrera I."/>
            <person name="Li Y."/>
            <person name="Vasquez-Murrieta M.S."/>
            <person name="Wang E.T."/>
        </authorList>
    </citation>
    <scope>NUCLEOTIDE SEQUENCE</scope>
    <source>
        <strain evidence="2">CH26</strain>
    </source>
</reference>
<evidence type="ECO:0000313" key="3">
    <source>
        <dbReference type="Proteomes" id="UP001268610"/>
    </source>
</evidence>
<gene>
    <name evidence="2" type="ORF">RJJ65_13745</name>
</gene>
<evidence type="ECO:0008006" key="4">
    <source>
        <dbReference type="Google" id="ProtNLM"/>
    </source>
</evidence>
<dbReference type="EMBL" id="JAVLSF010000006">
    <property type="protein sequence ID" value="MDR9773714.1"/>
    <property type="molecule type" value="Genomic_DNA"/>
</dbReference>
<keyword evidence="1" id="KW-0812">Transmembrane</keyword>
<organism evidence="2 3">
    <name type="scientific">Rhizobium hidalgonense</name>
    <dbReference type="NCBI Taxonomy" id="1538159"/>
    <lineage>
        <taxon>Bacteria</taxon>
        <taxon>Pseudomonadati</taxon>
        <taxon>Pseudomonadota</taxon>
        <taxon>Alphaproteobacteria</taxon>
        <taxon>Hyphomicrobiales</taxon>
        <taxon>Rhizobiaceae</taxon>
        <taxon>Rhizobium/Agrobacterium group</taxon>
        <taxon>Rhizobium</taxon>
    </lineage>
</organism>